<proteinExistence type="predicted"/>
<accession>Q47CX8</accession>
<sequence>MSTFKDVLCLLAIFVLYGIAGRLDYEDAVGLEQIRQERLHAACLMDPPADHDALARINDQRLDPASKEMDAGLSADGLPCSPSVL</sequence>
<dbReference type="STRING" id="159087.Daro_2570"/>
<dbReference type="EMBL" id="CP000089">
    <property type="protein sequence ID" value="AAZ47303.1"/>
    <property type="molecule type" value="Genomic_DNA"/>
</dbReference>
<organism evidence="1">
    <name type="scientific">Dechloromonas aromatica (strain RCB)</name>
    <dbReference type="NCBI Taxonomy" id="159087"/>
    <lineage>
        <taxon>Bacteria</taxon>
        <taxon>Pseudomonadati</taxon>
        <taxon>Pseudomonadota</taxon>
        <taxon>Betaproteobacteria</taxon>
        <taxon>Rhodocyclales</taxon>
        <taxon>Azonexaceae</taxon>
        <taxon>Dechloromonas</taxon>
    </lineage>
</organism>
<dbReference type="HOGENOM" id="CLU_2507143_0_0_4"/>
<protein>
    <submittedName>
        <fullName evidence="1">Uncharacterized protein</fullName>
    </submittedName>
</protein>
<reference evidence="1" key="1">
    <citation type="submission" date="2005-08" db="EMBL/GenBank/DDBJ databases">
        <title>Complete sequence of Dechloromonas aromatica RCB.</title>
        <authorList>
            <person name="Salinero K.K."/>
            <person name="Copeland A."/>
            <person name="Lucas S."/>
            <person name="Lapidus A."/>
            <person name="Barry K."/>
            <person name="Detter J.C."/>
            <person name="Glavina T."/>
            <person name="Hammon N."/>
            <person name="Israni S."/>
            <person name="Pitluck S."/>
            <person name="Di Bartolo G."/>
            <person name="Trong S."/>
            <person name="Schmutz J."/>
            <person name="Larimer F."/>
            <person name="Land M."/>
            <person name="Ivanova N."/>
            <person name="Richardson P."/>
        </authorList>
    </citation>
    <scope>NUCLEOTIDE SEQUENCE</scope>
    <source>
        <strain evidence="1">RCB</strain>
    </source>
</reference>
<name>Q47CX8_DECAR</name>
<dbReference type="OrthoDB" id="8813127at2"/>
<dbReference type="AlphaFoldDB" id="Q47CX8"/>
<gene>
    <name evidence="1" type="ordered locus">Daro_2570</name>
</gene>
<evidence type="ECO:0000313" key="1">
    <source>
        <dbReference type="EMBL" id="AAZ47303.1"/>
    </source>
</evidence>
<dbReference type="KEGG" id="dar:Daro_2570"/>